<proteinExistence type="predicted"/>
<dbReference type="STRING" id="1076937.SAMN04488120_103116"/>
<protein>
    <recommendedName>
        <fullName evidence="3">DUF1329 domain-containing protein</fullName>
    </recommendedName>
</protein>
<sequence>MMLIAALALPALARIAEEDAARLGTVLTPLGAERAGTADGVIPEWDGGLRVPPPCFKGSGTRYCDPFADEQPLFTIHAGNLAQYAEYLSAGQAALIRKFPDRYRMPVYATRRTFANPDFVYEAARANATRAELQGNGEALVGAVTGTPFPVPVNGHEVIWNHKTRYRDPVSLRWNNQFAVTASGDYSHTRFQEEVLFAYGRPGVTPDALDNVMLYFLQVATAPPRLSGSILLIHDTLDSIREARRTWQYSPGQGRLRRVYNVGYDSPVLGSDGLRTSDQGDMFNGPMDRYEWKLLGKQRLFVPANGYRLHSDTLRYADILGPHHLNMELTRYELRRVWVVEARLRAGAAHPYKRRRFYVDEDGWQIRVVDLYDANEELWRVQEAHTVVAYDKLYERTVCETVYDLQNNRYLVQALDNEDPQAVARAYEVDHFDPRRVSRRIRP</sequence>
<keyword evidence="2" id="KW-1185">Reference proteome</keyword>
<organism evidence="1 2">
    <name type="scientific">Fontimonas thermophila</name>
    <dbReference type="NCBI Taxonomy" id="1076937"/>
    <lineage>
        <taxon>Bacteria</taxon>
        <taxon>Pseudomonadati</taxon>
        <taxon>Pseudomonadota</taxon>
        <taxon>Gammaproteobacteria</taxon>
        <taxon>Nevskiales</taxon>
        <taxon>Nevskiaceae</taxon>
        <taxon>Fontimonas</taxon>
    </lineage>
</organism>
<dbReference type="Proteomes" id="UP000199771">
    <property type="component" value="Unassembled WGS sequence"/>
</dbReference>
<dbReference type="OrthoDB" id="178023at2"/>
<dbReference type="Gene3D" id="2.50.20.10">
    <property type="entry name" value="Lipoprotein localisation LolA/LolB/LppX"/>
    <property type="match status" value="1"/>
</dbReference>
<evidence type="ECO:0000313" key="2">
    <source>
        <dbReference type="Proteomes" id="UP000199771"/>
    </source>
</evidence>
<name>A0A1I2IAA4_9GAMM</name>
<gene>
    <name evidence="1" type="ORF">SAMN04488120_103116</name>
</gene>
<dbReference type="AlphaFoldDB" id="A0A1I2IAA4"/>
<dbReference type="CDD" id="cd16329">
    <property type="entry name" value="LolA_like"/>
    <property type="match status" value="1"/>
</dbReference>
<dbReference type="EMBL" id="FOOC01000003">
    <property type="protein sequence ID" value="SFF38560.1"/>
    <property type="molecule type" value="Genomic_DNA"/>
</dbReference>
<dbReference type="Pfam" id="PF07044">
    <property type="entry name" value="DUF1329"/>
    <property type="match status" value="1"/>
</dbReference>
<dbReference type="InterPro" id="IPR010752">
    <property type="entry name" value="DUF1329"/>
</dbReference>
<evidence type="ECO:0008006" key="3">
    <source>
        <dbReference type="Google" id="ProtNLM"/>
    </source>
</evidence>
<evidence type="ECO:0000313" key="1">
    <source>
        <dbReference type="EMBL" id="SFF38560.1"/>
    </source>
</evidence>
<accession>A0A1I2IAA4</accession>
<reference evidence="1 2" key="1">
    <citation type="submission" date="2016-10" db="EMBL/GenBank/DDBJ databases">
        <authorList>
            <person name="de Groot N.N."/>
        </authorList>
    </citation>
    <scope>NUCLEOTIDE SEQUENCE [LARGE SCALE GENOMIC DNA]</scope>
    <source>
        <strain evidence="1 2">DSM 23609</strain>
    </source>
</reference>